<evidence type="ECO:0008006" key="4">
    <source>
        <dbReference type="Google" id="ProtNLM"/>
    </source>
</evidence>
<proteinExistence type="inferred from homology"/>
<reference evidence="2 3" key="1">
    <citation type="journal article" date="2015" name="Genome Announc.">
        <title>Expanding the biotechnology potential of lactobacilli through comparative genomics of 213 strains and associated genera.</title>
        <authorList>
            <person name="Sun Z."/>
            <person name="Harris H.M."/>
            <person name="McCann A."/>
            <person name="Guo C."/>
            <person name="Argimon S."/>
            <person name="Zhang W."/>
            <person name="Yang X."/>
            <person name="Jeffery I.B."/>
            <person name="Cooney J.C."/>
            <person name="Kagawa T.F."/>
            <person name="Liu W."/>
            <person name="Song Y."/>
            <person name="Salvetti E."/>
            <person name="Wrobel A."/>
            <person name="Rasinkangas P."/>
            <person name="Parkhill J."/>
            <person name="Rea M.C."/>
            <person name="O'Sullivan O."/>
            <person name="Ritari J."/>
            <person name="Douillard F.P."/>
            <person name="Paul Ross R."/>
            <person name="Yang R."/>
            <person name="Briner A.E."/>
            <person name="Felis G.E."/>
            <person name="de Vos W.M."/>
            <person name="Barrangou R."/>
            <person name="Klaenhammer T.R."/>
            <person name="Caufield P.W."/>
            <person name="Cui Y."/>
            <person name="Zhang H."/>
            <person name="O'Toole P.W."/>
        </authorList>
    </citation>
    <scope>NUCLEOTIDE SEQUENCE [LARGE SCALE GENOMIC DNA]</scope>
    <source>
        <strain evidence="2 3">DSM 24716</strain>
    </source>
</reference>
<dbReference type="GO" id="GO:0015031">
    <property type="term" value="P:protein transport"/>
    <property type="evidence" value="ECO:0007669"/>
    <property type="project" value="InterPro"/>
</dbReference>
<accession>A0A0R2LJ22</accession>
<dbReference type="InterPro" id="IPR035958">
    <property type="entry name" value="SecB-like_sf"/>
</dbReference>
<protein>
    <recommendedName>
        <fullName evidence="4">Preprotein translocase subunit SecB</fullName>
    </recommendedName>
</protein>
<dbReference type="SUPFAM" id="SSF54611">
    <property type="entry name" value="SecB-like"/>
    <property type="match status" value="1"/>
</dbReference>
<dbReference type="GO" id="GO:0051262">
    <property type="term" value="P:protein tetramerization"/>
    <property type="evidence" value="ECO:0007669"/>
    <property type="project" value="InterPro"/>
</dbReference>
<comment type="similarity">
    <text evidence="1">Belongs to the SecB family.</text>
</comment>
<comment type="caution">
    <text evidence="2">The sequence shown here is derived from an EMBL/GenBank/DDBJ whole genome shotgun (WGS) entry which is preliminary data.</text>
</comment>
<sequence length="138" mass="15634">MNTPNKYLQFEDPTVLKFDFQVNDDFDFDTPEDDTDISTLVEIPDKLDIDFEDDIPVYLTIFINYDGDNAPYKITARIMTLFQISNLLSHDDALQILQNEGASILASYLRPTISMMTASSGFPAMTLPTLDFSDSEND</sequence>
<evidence type="ECO:0000313" key="3">
    <source>
        <dbReference type="Proteomes" id="UP000051006"/>
    </source>
</evidence>
<keyword evidence="3" id="KW-1185">Reference proteome</keyword>
<dbReference type="InterPro" id="IPR003708">
    <property type="entry name" value="SecB"/>
</dbReference>
<evidence type="ECO:0000313" key="2">
    <source>
        <dbReference type="EMBL" id="KRN98887.1"/>
    </source>
</evidence>
<dbReference type="Gene3D" id="3.10.420.10">
    <property type="entry name" value="SecB-like"/>
    <property type="match status" value="1"/>
</dbReference>
<name>A0A0R2LJ22_9LACO</name>
<dbReference type="OrthoDB" id="2319969at2"/>
<dbReference type="AlphaFoldDB" id="A0A0R2LJ22"/>
<dbReference type="Pfam" id="PF02556">
    <property type="entry name" value="SecB"/>
    <property type="match status" value="1"/>
</dbReference>
<organism evidence="2 3">
    <name type="scientific">Companilactobacillus kimchiensis</name>
    <dbReference type="NCBI Taxonomy" id="993692"/>
    <lineage>
        <taxon>Bacteria</taxon>
        <taxon>Bacillati</taxon>
        <taxon>Bacillota</taxon>
        <taxon>Bacilli</taxon>
        <taxon>Lactobacillales</taxon>
        <taxon>Lactobacillaceae</taxon>
        <taxon>Companilactobacillus</taxon>
    </lineage>
</organism>
<evidence type="ECO:0000256" key="1">
    <source>
        <dbReference type="ARBA" id="ARBA00009990"/>
    </source>
</evidence>
<dbReference type="EMBL" id="JQCF01000015">
    <property type="protein sequence ID" value="KRN98887.1"/>
    <property type="molecule type" value="Genomic_DNA"/>
</dbReference>
<dbReference type="PATRIC" id="fig|993692.3.peg.704"/>
<dbReference type="STRING" id="993692.IV57_GL000697"/>
<gene>
    <name evidence="2" type="ORF">IV57_GL000697</name>
</gene>
<dbReference type="RefSeq" id="WP_057881046.1">
    <property type="nucleotide sequence ID" value="NZ_JQCF01000015.1"/>
</dbReference>
<dbReference type="Proteomes" id="UP000051006">
    <property type="component" value="Unassembled WGS sequence"/>
</dbReference>
<dbReference type="GO" id="GO:0051082">
    <property type="term" value="F:unfolded protein binding"/>
    <property type="evidence" value="ECO:0007669"/>
    <property type="project" value="InterPro"/>
</dbReference>